<dbReference type="NCBIfam" id="TIGR01396">
    <property type="entry name" value="FlgB"/>
    <property type="match status" value="1"/>
</dbReference>
<dbReference type="GO" id="GO:0071973">
    <property type="term" value="P:bacterial-type flagellum-dependent cell motility"/>
    <property type="evidence" value="ECO:0007669"/>
    <property type="project" value="InterPro"/>
</dbReference>
<dbReference type="PIRSF" id="PIRSF002889">
    <property type="entry name" value="Rod_FlgB"/>
    <property type="match status" value="1"/>
</dbReference>
<dbReference type="STRING" id="177437.HRM2_37320"/>
<evidence type="ECO:0000313" key="9">
    <source>
        <dbReference type="Proteomes" id="UP000000442"/>
    </source>
</evidence>
<evidence type="ECO:0000256" key="2">
    <source>
        <dbReference type="ARBA" id="ARBA00009677"/>
    </source>
</evidence>
<dbReference type="Proteomes" id="UP000000442">
    <property type="component" value="Chromosome"/>
</dbReference>
<accession>C0QAK7</accession>
<proteinExistence type="inferred from homology"/>
<comment type="similarity">
    <text evidence="2 6">Belongs to the flagella basal body rod proteins family.</text>
</comment>
<dbReference type="RefSeq" id="WP_015905536.1">
    <property type="nucleotide sequence ID" value="NC_012108.1"/>
</dbReference>
<feature type="compositionally biased region" description="Basic and acidic residues" evidence="7">
    <location>
        <begin position="56"/>
        <end position="70"/>
    </location>
</feature>
<dbReference type="OrthoDB" id="9788334at2"/>
<comment type="function">
    <text evidence="5 6">Structural component of flagellum, the bacterial motility apparatus. Part of the rod structure of flagellar basal body.</text>
</comment>
<dbReference type="GO" id="GO:0030694">
    <property type="term" value="C:bacterial-type flagellum basal body, rod"/>
    <property type="evidence" value="ECO:0007669"/>
    <property type="project" value="InterPro"/>
</dbReference>
<evidence type="ECO:0000256" key="3">
    <source>
        <dbReference type="ARBA" id="ARBA00014376"/>
    </source>
</evidence>
<evidence type="ECO:0000256" key="7">
    <source>
        <dbReference type="SAM" id="MobiDB-lite"/>
    </source>
</evidence>
<protein>
    <recommendedName>
        <fullName evidence="3 6">Flagellar basal body rod protein FlgB</fullName>
    </recommendedName>
</protein>
<evidence type="ECO:0000256" key="4">
    <source>
        <dbReference type="ARBA" id="ARBA00023143"/>
    </source>
</evidence>
<keyword evidence="4 6" id="KW-0975">Bacterial flagellum</keyword>
<dbReference type="EMBL" id="CP001087">
    <property type="protein sequence ID" value="ACN16790.1"/>
    <property type="molecule type" value="Genomic_DNA"/>
</dbReference>
<evidence type="ECO:0000256" key="1">
    <source>
        <dbReference type="ARBA" id="ARBA00004117"/>
    </source>
</evidence>
<dbReference type="KEGG" id="dat:HRM2_37320"/>
<evidence type="ECO:0000256" key="6">
    <source>
        <dbReference type="PIRNR" id="PIRNR002889"/>
    </source>
</evidence>
<reference evidence="8 9" key="1">
    <citation type="journal article" date="2009" name="Environ. Microbiol.">
        <title>Genome sequence of Desulfobacterium autotrophicum HRM2, a marine sulfate reducer oxidizing organic carbon completely to carbon dioxide.</title>
        <authorList>
            <person name="Strittmatter A.W."/>
            <person name="Liesegang H."/>
            <person name="Rabus R."/>
            <person name="Decker I."/>
            <person name="Amann J."/>
            <person name="Andres S."/>
            <person name="Henne A."/>
            <person name="Fricke W.F."/>
            <person name="Martinez-Arias R."/>
            <person name="Bartels D."/>
            <person name="Goesmann A."/>
            <person name="Krause L."/>
            <person name="Puehler A."/>
            <person name="Klenk H.P."/>
            <person name="Richter M."/>
            <person name="Schuler M."/>
            <person name="Gloeckner F.O."/>
            <person name="Meyerdierks A."/>
            <person name="Gottschalk G."/>
            <person name="Amann R."/>
        </authorList>
    </citation>
    <scope>NUCLEOTIDE SEQUENCE [LARGE SCALE GENOMIC DNA]</scope>
    <source>
        <strain evidence="9">ATCC 43914 / DSM 3382 / HRM2</strain>
    </source>
</reference>
<organism evidence="8 9">
    <name type="scientific">Desulforapulum autotrophicum (strain ATCC 43914 / DSM 3382 / VKM B-1955 / HRM2)</name>
    <name type="common">Desulfobacterium autotrophicum</name>
    <dbReference type="NCBI Taxonomy" id="177437"/>
    <lineage>
        <taxon>Bacteria</taxon>
        <taxon>Pseudomonadati</taxon>
        <taxon>Thermodesulfobacteriota</taxon>
        <taxon>Desulfobacteria</taxon>
        <taxon>Desulfobacterales</taxon>
        <taxon>Desulfobacteraceae</taxon>
        <taxon>Desulforapulum</taxon>
    </lineage>
</organism>
<feature type="compositionally biased region" description="Polar residues" evidence="7">
    <location>
        <begin position="74"/>
        <end position="83"/>
    </location>
</feature>
<dbReference type="AlphaFoldDB" id="C0QAK7"/>
<dbReference type="eggNOG" id="COG1815">
    <property type="taxonomic scope" value="Bacteria"/>
</dbReference>
<evidence type="ECO:0000256" key="5">
    <source>
        <dbReference type="ARBA" id="ARBA00024934"/>
    </source>
</evidence>
<keyword evidence="9" id="KW-1185">Reference proteome</keyword>
<dbReference type="InterPro" id="IPR006300">
    <property type="entry name" value="FlgB"/>
</dbReference>
<name>C0QAK7_DESAH</name>
<dbReference type="HOGENOM" id="CLU_125463_3_0_7"/>
<comment type="subcellular location">
    <subcellularLocation>
        <location evidence="1 6">Bacterial flagellum basal body</location>
    </subcellularLocation>
</comment>
<feature type="region of interest" description="Disordered" evidence="7">
    <location>
        <begin position="56"/>
        <end position="83"/>
    </location>
</feature>
<evidence type="ECO:0000313" key="8">
    <source>
        <dbReference type="EMBL" id="ACN16790.1"/>
    </source>
</evidence>
<gene>
    <name evidence="8" type="primary">flgB</name>
    <name evidence="8" type="ordered locus">HRM2_37320</name>
</gene>
<comment type="subunit">
    <text evidence="6">The basal body constitutes a major portion of the flagellar organelle and consists of a number of rings mounted on a central rod.</text>
</comment>
<sequence>MSDSRIFNRTYEVLSTSLDVSARRHNLITGNIANMDTIGYEPKDLDFQKTLKRAMAEEPPDKISRTDARHFSGAGQTSMSMDGSVSQDVDIHHLDSVNIDTEMANLVENNIKYRTTTELLLRKMATLRHAIQEGGN</sequence>